<dbReference type="Proteomes" id="UP001549307">
    <property type="component" value="Unassembled WGS sequence"/>
</dbReference>
<dbReference type="EMBL" id="JBEPSN010000005">
    <property type="protein sequence ID" value="MET4540546.1"/>
    <property type="molecule type" value="Genomic_DNA"/>
</dbReference>
<dbReference type="Pfam" id="PF13524">
    <property type="entry name" value="Glyco_trans_1_2"/>
    <property type="match status" value="1"/>
</dbReference>
<evidence type="ECO:0000259" key="1">
    <source>
        <dbReference type="Pfam" id="PF13524"/>
    </source>
</evidence>
<protein>
    <recommendedName>
        <fullName evidence="1">Spore protein YkvP/CgeB glycosyl transferase-like domain-containing protein</fullName>
    </recommendedName>
</protein>
<comment type="caution">
    <text evidence="2">The sequence shown here is derived from an EMBL/GenBank/DDBJ whole genome shotgun (WGS) entry which is preliminary data.</text>
</comment>
<sequence length="553" mass="61696">MKEMNSSDVHHGLFNLVNDSFGLEISYGLPDSTGLLPSVGVVLDEFSTQCFAPEARLWPISTRDYAEALERLRPDVMFIESAWNGNDGDWAYHITGPTGPKPGFYSLIQACRQQGIPTVFWNKEDPPHFEEFLPAAKEFDVILTSEESLIDAYADAAGHKNVATLPFAAQPRIHRPLRDSQSSVGNVAFAGQYFAHKFPERREQMNLLFPPSAELGLSIYSRALGGDPNYAFPEPYSQYVVGSLPYEAMVRAYGHHKVFLNVNSVPQSRSMCARRIFELSSSKTAVVSVESEAISGAYAADEVFTVRTQDEAKDVLERLVGDHLFRERATHKAWRRTLQQHTYAHRMQQIYTMAGLEWKVPKEDVTAVLVPSSLTSLDRLISQAKEQTLELESIVVLCRVGPEDSEIRAVLERRGLAGSTLILRTPENIEDFRPDSKFVVVFSEAFDYAPNYVSDLRLYTLHDAASRVTGKAVTASSKKSEADFLGDGWSEDTEGYQVLSGAWISPVTSDWKPLLVHEALMPGSMYESSELVAVADRFNVRETSTSSDPSWTI</sequence>
<evidence type="ECO:0000313" key="2">
    <source>
        <dbReference type="EMBL" id="MET4540546.1"/>
    </source>
</evidence>
<evidence type="ECO:0000313" key="3">
    <source>
        <dbReference type="Proteomes" id="UP001549307"/>
    </source>
</evidence>
<keyword evidence="3" id="KW-1185">Reference proteome</keyword>
<dbReference type="InterPro" id="IPR055259">
    <property type="entry name" value="YkvP/CgeB_Glyco_trans-like"/>
</dbReference>
<accession>A0ABV2P6Z2</accession>
<reference evidence="2 3" key="1">
    <citation type="submission" date="2024-06" db="EMBL/GenBank/DDBJ databases">
        <title>Sorghum-associated microbial communities from plants grown in Nebraska, USA.</title>
        <authorList>
            <person name="Schachtman D."/>
        </authorList>
    </citation>
    <scope>NUCLEOTIDE SEQUENCE [LARGE SCALE GENOMIC DNA]</scope>
    <source>
        <strain evidence="2 3">3552</strain>
    </source>
</reference>
<organism evidence="2 3">
    <name type="scientific">Arthrobacter bambusae</name>
    <dbReference type="NCBI Taxonomy" id="1338426"/>
    <lineage>
        <taxon>Bacteria</taxon>
        <taxon>Bacillati</taxon>
        <taxon>Actinomycetota</taxon>
        <taxon>Actinomycetes</taxon>
        <taxon>Micrococcales</taxon>
        <taxon>Micrococcaceae</taxon>
        <taxon>Arthrobacter</taxon>
    </lineage>
</organism>
<gene>
    <name evidence="2" type="ORF">ABIE37_002333</name>
</gene>
<name>A0ABV2P6Z2_9MICC</name>
<proteinExistence type="predicted"/>
<feature type="domain" description="Spore protein YkvP/CgeB glycosyl transferase-like" evidence="1">
    <location>
        <begin position="226"/>
        <end position="350"/>
    </location>
</feature>